<dbReference type="STRING" id="1789683.A0A1X7R005"/>
<keyword evidence="3 5" id="KW-0371">Homeobox</keyword>
<feature type="compositionally biased region" description="Polar residues" evidence="7">
    <location>
        <begin position="11"/>
        <end position="20"/>
    </location>
</feature>
<dbReference type="Proteomes" id="UP000196158">
    <property type="component" value="Unassembled WGS sequence"/>
</dbReference>
<evidence type="ECO:0000256" key="2">
    <source>
        <dbReference type="ARBA" id="ARBA00023125"/>
    </source>
</evidence>
<dbReference type="InterPro" id="IPR009057">
    <property type="entry name" value="Homeodomain-like_sf"/>
</dbReference>
<gene>
    <name evidence="9" type="ORF">KASA_0Q13321G</name>
</gene>
<dbReference type="SUPFAM" id="SSF46689">
    <property type="entry name" value="Homeodomain-like"/>
    <property type="match status" value="1"/>
</dbReference>
<feature type="compositionally biased region" description="Polar residues" evidence="7">
    <location>
        <begin position="141"/>
        <end position="153"/>
    </location>
</feature>
<dbReference type="EMBL" id="FXLY01000002">
    <property type="protein sequence ID" value="SMN18790.1"/>
    <property type="molecule type" value="Genomic_DNA"/>
</dbReference>
<evidence type="ECO:0000256" key="1">
    <source>
        <dbReference type="ARBA" id="ARBA00004123"/>
    </source>
</evidence>
<dbReference type="PANTHER" id="PTHR24324:SF5">
    <property type="entry name" value="HEMATOPOIETICALLY-EXPRESSED HOMEOBOX PROTEIN HHEX"/>
    <property type="match status" value="1"/>
</dbReference>
<dbReference type="PROSITE" id="PS50071">
    <property type="entry name" value="HOMEOBOX_2"/>
    <property type="match status" value="1"/>
</dbReference>
<sequence length="584" mass="65327">MPDRSTEKQNFDNASSSNMNFLPTDLMGFPDNDVNILSNTTVNQLLTDVNNGNDNAMTVGQQRPSIFSNTHYQRTTEGNSASDNNSNISSNDHNHRDTSPTRSKRKRVQPEALRLLKSLYRTTSHPSIKQRKELSRKVNMSERSVTVWFQNRRANTKKKQRLAQEKKQRRKGDNKKFASDSDDSSNDDSDSLSDISDEGEKLGSFDQVPLDINMNYNLIDINIISVGSWNRRKTGIISNDGQERVKEMRNLSPDSIYGILEDETDMIVLISKKNQEINYFFCAPSENGKILFRMFYPIRIVSNCTLTLESDTDLRSNKETVNIGELKLDLDKPPTFAVHYSNSNNPDIQNLPNQNQWSLCGDFSDGRQVNDAYVGGSNMPHCLKGLQSSLIYMNSLILEQKAARSTLSMDISPNDNVTMSGSSASPATDLSNIPPAVIAAVHASMAANASPNSMNQNTPINFDPNVLLGLNSSDMSYSNNNLGTPNDSNFSQQQHRNLLDNTHTLLTPFTQPNGQPGIPLIPNNENYNEMSINSMQLEDYFLGNSYLADVNDTLLSSFPTHDNNDTNNSQNNNNHSTNKNNHPF</sequence>
<feature type="compositionally biased region" description="Low complexity" evidence="7">
    <location>
        <begin position="79"/>
        <end position="91"/>
    </location>
</feature>
<feature type="domain" description="Homeobox" evidence="8">
    <location>
        <begin position="99"/>
        <end position="159"/>
    </location>
</feature>
<feature type="compositionally biased region" description="Low complexity" evidence="7">
    <location>
        <begin position="565"/>
        <end position="584"/>
    </location>
</feature>
<dbReference type="InterPro" id="IPR001356">
    <property type="entry name" value="HD"/>
</dbReference>
<feature type="compositionally biased region" description="Basic and acidic residues" evidence="7">
    <location>
        <begin position="130"/>
        <end position="140"/>
    </location>
</feature>
<evidence type="ECO:0000256" key="7">
    <source>
        <dbReference type="SAM" id="MobiDB-lite"/>
    </source>
</evidence>
<feature type="region of interest" description="Disordered" evidence="7">
    <location>
        <begin position="1"/>
        <end position="20"/>
    </location>
</feature>
<dbReference type="PANTHER" id="PTHR24324">
    <property type="entry name" value="HOMEOBOX PROTEIN HHEX"/>
    <property type="match status" value="1"/>
</dbReference>
<dbReference type="InterPro" id="IPR051000">
    <property type="entry name" value="Homeobox_DNA-bind_prot"/>
</dbReference>
<protein>
    <submittedName>
        <fullName evidence="9">Similar to Saccharomyces cerevisiae YDL106C PHO2 Homeobox transcription factor</fullName>
    </submittedName>
</protein>
<dbReference type="CDD" id="cd00086">
    <property type="entry name" value="homeodomain"/>
    <property type="match status" value="1"/>
</dbReference>
<feature type="compositionally biased region" description="Acidic residues" evidence="7">
    <location>
        <begin position="180"/>
        <end position="197"/>
    </location>
</feature>
<dbReference type="PROSITE" id="PS00027">
    <property type="entry name" value="HOMEOBOX_1"/>
    <property type="match status" value="1"/>
</dbReference>
<keyword evidence="10" id="KW-1185">Reference proteome</keyword>
<feature type="DNA-binding region" description="Homeobox" evidence="5">
    <location>
        <begin position="101"/>
        <end position="160"/>
    </location>
</feature>
<proteinExistence type="predicted"/>
<feature type="region of interest" description="Disordered" evidence="7">
    <location>
        <begin position="74"/>
        <end position="200"/>
    </location>
</feature>
<evidence type="ECO:0000256" key="4">
    <source>
        <dbReference type="ARBA" id="ARBA00023242"/>
    </source>
</evidence>
<dbReference type="Gene3D" id="1.10.10.60">
    <property type="entry name" value="Homeodomain-like"/>
    <property type="match status" value="1"/>
</dbReference>
<feature type="compositionally biased region" description="Basic residues" evidence="7">
    <location>
        <begin position="154"/>
        <end position="173"/>
    </location>
</feature>
<evidence type="ECO:0000313" key="10">
    <source>
        <dbReference type="Proteomes" id="UP000196158"/>
    </source>
</evidence>
<dbReference type="InterPro" id="IPR017970">
    <property type="entry name" value="Homeobox_CS"/>
</dbReference>
<comment type="subcellular location">
    <subcellularLocation>
        <location evidence="1 5 6">Nucleus</location>
    </subcellularLocation>
</comment>
<dbReference type="Pfam" id="PF00046">
    <property type="entry name" value="Homeodomain"/>
    <property type="match status" value="1"/>
</dbReference>
<organism evidence="9 10">
    <name type="scientific">Maudiozyma saulgeensis</name>
    <dbReference type="NCBI Taxonomy" id="1789683"/>
    <lineage>
        <taxon>Eukaryota</taxon>
        <taxon>Fungi</taxon>
        <taxon>Dikarya</taxon>
        <taxon>Ascomycota</taxon>
        <taxon>Saccharomycotina</taxon>
        <taxon>Saccharomycetes</taxon>
        <taxon>Saccharomycetales</taxon>
        <taxon>Saccharomycetaceae</taxon>
        <taxon>Maudiozyma</taxon>
    </lineage>
</organism>
<keyword evidence="2 5" id="KW-0238">DNA-binding</keyword>
<accession>A0A1X7R005</accession>
<dbReference type="GO" id="GO:0000981">
    <property type="term" value="F:DNA-binding transcription factor activity, RNA polymerase II-specific"/>
    <property type="evidence" value="ECO:0007669"/>
    <property type="project" value="InterPro"/>
</dbReference>
<evidence type="ECO:0000256" key="6">
    <source>
        <dbReference type="RuleBase" id="RU000682"/>
    </source>
</evidence>
<keyword evidence="4 5" id="KW-0539">Nucleus</keyword>
<evidence type="ECO:0000256" key="3">
    <source>
        <dbReference type="ARBA" id="ARBA00023155"/>
    </source>
</evidence>
<dbReference type="AlphaFoldDB" id="A0A1X7R005"/>
<evidence type="ECO:0000313" key="9">
    <source>
        <dbReference type="EMBL" id="SMN18790.1"/>
    </source>
</evidence>
<reference evidence="9 10" key="1">
    <citation type="submission" date="2017-04" db="EMBL/GenBank/DDBJ databases">
        <authorList>
            <person name="Afonso C.L."/>
            <person name="Miller P.J."/>
            <person name="Scott M.A."/>
            <person name="Spackman E."/>
            <person name="Goraichik I."/>
            <person name="Dimitrov K.M."/>
            <person name="Suarez D.L."/>
            <person name="Swayne D.E."/>
        </authorList>
    </citation>
    <scope>NUCLEOTIDE SEQUENCE [LARGE SCALE GENOMIC DNA]</scope>
</reference>
<evidence type="ECO:0000256" key="5">
    <source>
        <dbReference type="PROSITE-ProRule" id="PRU00108"/>
    </source>
</evidence>
<dbReference type="OrthoDB" id="6159439at2759"/>
<dbReference type="GO" id="GO:0005634">
    <property type="term" value="C:nucleus"/>
    <property type="evidence" value="ECO:0007669"/>
    <property type="project" value="UniProtKB-SubCell"/>
</dbReference>
<feature type="compositionally biased region" description="Basic and acidic residues" evidence="7">
    <location>
        <begin position="1"/>
        <end position="10"/>
    </location>
</feature>
<name>A0A1X7R005_9SACH</name>
<dbReference type="GO" id="GO:0000978">
    <property type="term" value="F:RNA polymerase II cis-regulatory region sequence-specific DNA binding"/>
    <property type="evidence" value="ECO:0007669"/>
    <property type="project" value="TreeGrafter"/>
</dbReference>
<feature type="region of interest" description="Disordered" evidence="7">
    <location>
        <begin position="558"/>
        <end position="584"/>
    </location>
</feature>
<dbReference type="SMART" id="SM00389">
    <property type="entry name" value="HOX"/>
    <property type="match status" value="1"/>
</dbReference>
<dbReference type="GO" id="GO:0030154">
    <property type="term" value="P:cell differentiation"/>
    <property type="evidence" value="ECO:0007669"/>
    <property type="project" value="TreeGrafter"/>
</dbReference>
<evidence type="ECO:0000259" key="8">
    <source>
        <dbReference type="PROSITE" id="PS50071"/>
    </source>
</evidence>